<dbReference type="AlphaFoldDB" id="A0A9P9AJ51"/>
<feature type="compositionally biased region" description="Basic and acidic residues" evidence="1">
    <location>
        <begin position="297"/>
        <end position="317"/>
    </location>
</feature>
<organism evidence="2 3">
    <name type="scientific">Thelonectria olida</name>
    <dbReference type="NCBI Taxonomy" id="1576542"/>
    <lineage>
        <taxon>Eukaryota</taxon>
        <taxon>Fungi</taxon>
        <taxon>Dikarya</taxon>
        <taxon>Ascomycota</taxon>
        <taxon>Pezizomycotina</taxon>
        <taxon>Sordariomycetes</taxon>
        <taxon>Hypocreomycetidae</taxon>
        <taxon>Hypocreales</taxon>
        <taxon>Nectriaceae</taxon>
        <taxon>Thelonectria</taxon>
    </lineage>
</organism>
<feature type="compositionally biased region" description="Polar residues" evidence="1">
    <location>
        <begin position="398"/>
        <end position="410"/>
    </location>
</feature>
<comment type="caution">
    <text evidence="2">The sequence shown here is derived from an EMBL/GenBank/DDBJ whole genome shotgun (WGS) entry which is preliminary data.</text>
</comment>
<feature type="compositionally biased region" description="Polar residues" evidence="1">
    <location>
        <begin position="255"/>
        <end position="267"/>
    </location>
</feature>
<protein>
    <submittedName>
        <fullName evidence="2">Uncharacterized protein</fullName>
    </submittedName>
</protein>
<dbReference type="EMBL" id="JAGPYM010000019">
    <property type="protein sequence ID" value="KAH6884988.1"/>
    <property type="molecule type" value="Genomic_DNA"/>
</dbReference>
<accession>A0A9P9AJ51</accession>
<feature type="compositionally biased region" description="Basic and acidic residues" evidence="1">
    <location>
        <begin position="383"/>
        <end position="393"/>
    </location>
</feature>
<feature type="compositionally biased region" description="Basic and acidic residues" evidence="1">
    <location>
        <begin position="347"/>
        <end position="358"/>
    </location>
</feature>
<feature type="region of interest" description="Disordered" evidence="1">
    <location>
        <begin position="208"/>
        <end position="416"/>
    </location>
</feature>
<feature type="compositionally biased region" description="Polar residues" evidence="1">
    <location>
        <begin position="277"/>
        <end position="294"/>
    </location>
</feature>
<dbReference type="Proteomes" id="UP000777438">
    <property type="component" value="Unassembled WGS sequence"/>
</dbReference>
<gene>
    <name evidence="2" type="ORF">B0T10DRAFT_608733</name>
</gene>
<keyword evidence="3" id="KW-1185">Reference proteome</keyword>
<evidence type="ECO:0000256" key="1">
    <source>
        <dbReference type="SAM" id="MobiDB-lite"/>
    </source>
</evidence>
<name>A0A9P9AJ51_9HYPO</name>
<evidence type="ECO:0000313" key="3">
    <source>
        <dbReference type="Proteomes" id="UP000777438"/>
    </source>
</evidence>
<feature type="compositionally biased region" description="Pro residues" evidence="1">
    <location>
        <begin position="229"/>
        <end position="241"/>
    </location>
</feature>
<proteinExistence type="predicted"/>
<evidence type="ECO:0000313" key="2">
    <source>
        <dbReference type="EMBL" id="KAH6884988.1"/>
    </source>
</evidence>
<reference evidence="2 3" key="1">
    <citation type="journal article" date="2021" name="Nat. Commun.">
        <title>Genetic determinants of endophytism in the Arabidopsis root mycobiome.</title>
        <authorList>
            <person name="Mesny F."/>
            <person name="Miyauchi S."/>
            <person name="Thiergart T."/>
            <person name="Pickel B."/>
            <person name="Atanasova L."/>
            <person name="Karlsson M."/>
            <person name="Huettel B."/>
            <person name="Barry K.W."/>
            <person name="Haridas S."/>
            <person name="Chen C."/>
            <person name="Bauer D."/>
            <person name="Andreopoulos W."/>
            <person name="Pangilinan J."/>
            <person name="LaButti K."/>
            <person name="Riley R."/>
            <person name="Lipzen A."/>
            <person name="Clum A."/>
            <person name="Drula E."/>
            <person name="Henrissat B."/>
            <person name="Kohler A."/>
            <person name="Grigoriev I.V."/>
            <person name="Martin F.M."/>
            <person name="Hacquard S."/>
        </authorList>
    </citation>
    <scope>NUCLEOTIDE SEQUENCE [LARGE SCALE GENOMIC DNA]</scope>
    <source>
        <strain evidence="2 3">MPI-CAGE-CH-0241</strain>
    </source>
</reference>
<sequence>MNPSPSKHLSAIGARSLPKIGRLRSNLGFGESREDRSIYFYNTIKSYILAFKSSCGTPGPRLDQWWANKHRLGLVEMTDGFLASKGKHFWPPDSQSGRLQLPADVNVIRSNLLMLFYQTAKQMRKSAKRENRRGVEFGSLDVDKMVDTALDPNDPIKIEYDPFQDISFDHEFSVQDAPPVRRSSRHQRREKLQDRLIGMARAAVRITLNSENEEEQEQRVALLDETEPPSSPSNPPTPELVPLPDSDVDVESGTELKSGSGLKSPQALQAADRADETSAQPGQLKQQLEATSKLSMRHSDRPETPRYLEQPESHSKANSEAATQHVEQHPEGSLQSEQQEPPPKTPDQLEQRERHSETNSELSAQPSDRHPKTISQLEQLAPHPDRRQPERTTVRPVHTTTAQWGRSITASDRRPPNQLQRLALQRHHYRTISQRDDSVQSSESKVSQGSDVHHRIIYSLNYHEGRNKRWDPGADFSEWSLQFVVEKLSPASNVTGFSFTLEMPYVWFDDAVAVGDERGFQVLQQRFLRKIRAFVASYSGAEILEITIGPILDTNRSR</sequence>